<dbReference type="InterPro" id="IPR047122">
    <property type="entry name" value="Trans-enoyl_RdTase-like"/>
</dbReference>
<dbReference type="GO" id="GO:0016651">
    <property type="term" value="F:oxidoreductase activity, acting on NAD(P)H"/>
    <property type="evidence" value="ECO:0007669"/>
    <property type="project" value="InterPro"/>
</dbReference>
<evidence type="ECO:0000313" key="4">
    <source>
        <dbReference type="EMBL" id="KAF6827010.1"/>
    </source>
</evidence>
<feature type="domain" description="Enoyl reductase (ER)" evidence="3">
    <location>
        <begin position="13"/>
        <end position="352"/>
    </location>
</feature>
<comment type="caution">
    <text evidence="4">The sequence shown here is derived from an EMBL/GenBank/DDBJ whole genome shotgun (WGS) entry which is preliminary data.</text>
</comment>
<dbReference type="InterPro" id="IPR020843">
    <property type="entry name" value="ER"/>
</dbReference>
<keyword evidence="5" id="KW-1185">Reference proteome</keyword>
<dbReference type="PANTHER" id="PTHR45348:SF2">
    <property type="entry name" value="ZINC-TYPE ALCOHOL DEHYDROGENASE-LIKE PROTEIN C2E1P3.01"/>
    <property type="match status" value="1"/>
</dbReference>
<dbReference type="Pfam" id="PF08240">
    <property type="entry name" value="ADH_N"/>
    <property type="match status" value="1"/>
</dbReference>
<dbReference type="EMBL" id="WIGM01000382">
    <property type="protein sequence ID" value="KAF6827010.1"/>
    <property type="molecule type" value="Genomic_DNA"/>
</dbReference>
<reference evidence="4" key="1">
    <citation type="journal article" date="2020" name="Phytopathology">
        <title>Genome Sequence Resources of Colletotrichum truncatum, C. plurivorum, C. musicola, and C. sojae: Four Species Pathogenic to Soybean (Glycine max).</title>
        <authorList>
            <person name="Rogerio F."/>
            <person name="Boufleur T.R."/>
            <person name="Ciampi-Guillardi M."/>
            <person name="Sukno S.A."/>
            <person name="Thon M.R."/>
            <person name="Massola Junior N.S."/>
            <person name="Baroncelli R."/>
        </authorList>
    </citation>
    <scope>NUCLEOTIDE SEQUENCE</scope>
    <source>
        <strain evidence="4">LFN0074</strain>
    </source>
</reference>
<dbReference type="CDD" id="cd08249">
    <property type="entry name" value="enoyl_reductase_like"/>
    <property type="match status" value="1"/>
</dbReference>
<dbReference type="PANTHER" id="PTHR45348">
    <property type="entry name" value="HYPOTHETICAL OXIDOREDUCTASE (EUROFUNG)"/>
    <property type="match status" value="1"/>
</dbReference>
<proteinExistence type="inferred from homology"/>
<accession>A0A8H6K9I1</accession>
<dbReference type="InterPro" id="IPR036291">
    <property type="entry name" value="NAD(P)-bd_dom_sf"/>
</dbReference>
<dbReference type="AlphaFoldDB" id="A0A8H6K9I1"/>
<protein>
    <submittedName>
        <fullName evidence="4">Zinc-binding dehydrogenase</fullName>
    </submittedName>
</protein>
<dbReference type="OrthoDB" id="48317at2759"/>
<comment type="similarity">
    <text evidence="1">Belongs to the zinc-containing alcohol dehydrogenase family.</text>
</comment>
<gene>
    <name evidence="4" type="ORF">CMUS01_09195</name>
</gene>
<dbReference type="SUPFAM" id="SSF50129">
    <property type="entry name" value="GroES-like"/>
    <property type="match status" value="1"/>
</dbReference>
<keyword evidence="2" id="KW-0560">Oxidoreductase</keyword>
<evidence type="ECO:0000259" key="3">
    <source>
        <dbReference type="SMART" id="SM00829"/>
    </source>
</evidence>
<name>A0A8H6K9I1_9PEZI</name>
<organism evidence="4 5">
    <name type="scientific">Colletotrichum musicola</name>
    <dbReference type="NCBI Taxonomy" id="2175873"/>
    <lineage>
        <taxon>Eukaryota</taxon>
        <taxon>Fungi</taxon>
        <taxon>Dikarya</taxon>
        <taxon>Ascomycota</taxon>
        <taxon>Pezizomycotina</taxon>
        <taxon>Sordariomycetes</taxon>
        <taxon>Hypocreomycetidae</taxon>
        <taxon>Glomerellales</taxon>
        <taxon>Glomerellaceae</taxon>
        <taxon>Colletotrichum</taxon>
        <taxon>Colletotrichum orchidearum species complex</taxon>
    </lineage>
</organism>
<dbReference type="Gene3D" id="3.90.180.10">
    <property type="entry name" value="Medium-chain alcohol dehydrogenases, catalytic domain"/>
    <property type="match status" value="1"/>
</dbReference>
<dbReference type="Proteomes" id="UP000639643">
    <property type="component" value="Unassembled WGS sequence"/>
</dbReference>
<sequence>MKAIVVTAPGEAGLVHDRPKPAIRDGYMLVKTQSIALNPTDWKHAALTQTPGILLGCDYAGVVEEVGANVTKPFAKGDRVMGFVHGGNSNEPEDGAFAEYIMVKGDIQAHVPDGMSFEEAATFGVGITAVGQGLYQALGLPLPPAPDHYDQAVDETSPRGPRDPILIYGGSTASGVLGLQCTALSGFRPLATCSPHNAELVAGFGADEVYDYGDGEDAAEDIRAATGDGLRLCWDTVSTAWTVRFCAAALSSRGGKLATLQPVRSPASGVLECVDTKAYAVFGEAWGMGAQQFPAMPGDWEFGKRWWSLAERLIAHGKIRPHKIQVGPRGLEGALEGLAALRDSKVSGYKLVYRVSETP</sequence>
<dbReference type="Gene3D" id="3.40.50.720">
    <property type="entry name" value="NAD(P)-binding Rossmann-like Domain"/>
    <property type="match status" value="1"/>
</dbReference>
<dbReference type="InterPro" id="IPR013154">
    <property type="entry name" value="ADH-like_N"/>
</dbReference>
<dbReference type="SUPFAM" id="SSF51735">
    <property type="entry name" value="NAD(P)-binding Rossmann-fold domains"/>
    <property type="match status" value="1"/>
</dbReference>
<evidence type="ECO:0000313" key="5">
    <source>
        <dbReference type="Proteomes" id="UP000639643"/>
    </source>
</evidence>
<dbReference type="SMART" id="SM00829">
    <property type="entry name" value="PKS_ER"/>
    <property type="match status" value="1"/>
</dbReference>
<evidence type="ECO:0000256" key="2">
    <source>
        <dbReference type="ARBA" id="ARBA00023002"/>
    </source>
</evidence>
<evidence type="ECO:0000256" key="1">
    <source>
        <dbReference type="ARBA" id="ARBA00008072"/>
    </source>
</evidence>
<dbReference type="InterPro" id="IPR011032">
    <property type="entry name" value="GroES-like_sf"/>
</dbReference>